<evidence type="ECO:0000313" key="1">
    <source>
        <dbReference type="EMBL" id="QKM61053.1"/>
    </source>
</evidence>
<name>A0A6M9PYL0_9BURK</name>
<dbReference type="Pfam" id="PF10636">
    <property type="entry name" value="hemP"/>
    <property type="match status" value="1"/>
</dbReference>
<protein>
    <recommendedName>
        <fullName evidence="3">Hemin uptake protein hemP</fullName>
    </recommendedName>
</protein>
<proteinExistence type="predicted"/>
<gene>
    <name evidence="1" type="ORF">DN92_08450</name>
</gene>
<evidence type="ECO:0008006" key="3">
    <source>
        <dbReference type="Google" id="ProtNLM"/>
    </source>
</evidence>
<organism evidence="1 2">
    <name type="scientific">Polynucleobacter arcticus</name>
    <dbReference type="NCBI Taxonomy" id="1743165"/>
    <lineage>
        <taxon>Bacteria</taxon>
        <taxon>Pseudomonadati</taxon>
        <taxon>Pseudomonadota</taxon>
        <taxon>Betaproteobacteria</taxon>
        <taxon>Burkholderiales</taxon>
        <taxon>Burkholderiaceae</taxon>
        <taxon>Polynucleobacter</taxon>
    </lineage>
</organism>
<dbReference type="Proteomes" id="UP000501090">
    <property type="component" value="Chromosome"/>
</dbReference>
<dbReference type="InterPro" id="IPR019600">
    <property type="entry name" value="Hemin_uptake_protein_HemP"/>
</dbReference>
<sequence>MAIAYLFILDWRPRVNFDFKGPLQESHCLTKSWGKVISSTTLLGQDKSIVILHDGQRYTLSITKLRKLILTK</sequence>
<accession>A0A6M9PYL0</accession>
<keyword evidence="2" id="KW-1185">Reference proteome</keyword>
<evidence type="ECO:0000313" key="2">
    <source>
        <dbReference type="Proteomes" id="UP000501090"/>
    </source>
</evidence>
<dbReference type="Gene3D" id="2.10.70.10">
    <property type="entry name" value="Complement Module, domain 1"/>
    <property type="match status" value="1"/>
</dbReference>
<dbReference type="KEGG" id="pard:DN92_08450"/>
<dbReference type="EMBL" id="CP028940">
    <property type="protein sequence ID" value="QKM61053.1"/>
    <property type="molecule type" value="Genomic_DNA"/>
</dbReference>
<dbReference type="AlphaFoldDB" id="A0A6M9PYL0"/>
<reference evidence="1 2" key="1">
    <citation type="submission" date="2018-04" db="EMBL/GenBank/DDBJ databases">
        <title>Polynucleobacter sp. UK-Long2-W17 genome.</title>
        <authorList>
            <person name="Hahn M.W."/>
        </authorList>
    </citation>
    <scope>NUCLEOTIDE SEQUENCE [LARGE SCALE GENOMIC DNA]</scope>
    <source>
        <strain evidence="1 2">UK-Long2-W17</strain>
    </source>
</reference>